<comment type="subcellular location">
    <subcellularLocation>
        <location evidence="1">Mitochondrion inner membrane</location>
        <topology evidence="1">Multi-pass membrane protein</topology>
    </subcellularLocation>
</comment>
<feature type="transmembrane region" description="Helical" evidence="12">
    <location>
        <begin position="119"/>
        <end position="141"/>
    </location>
</feature>
<keyword evidence="8" id="KW-0496">Mitochondrion</keyword>
<keyword evidence="9 10" id="KW-0472">Membrane</keyword>
<dbReference type="InterPro" id="IPR052217">
    <property type="entry name" value="Mito/Peroxisomal_Carrier"/>
</dbReference>
<feature type="repeat" description="Solcar" evidence="10">
    <location>
        <begin position="113"/>
        <end position="195"/>
    </location>
</feature>
<keyword evidence="6" id="KW-0999">Mitochondrion inner membrane</keyword>
<dbReference type="Gene3D" id="1.50.40.10">
    <property type="entry name" value="Mitochondrial carrier domain"/>
    <property type="match status" value="2"/>
</dbReference>
<keyword evidence="5" id="KW-0677">Repeat</keyword>
<proteinExistence type="inferred from homology"/>
<dbReference type="GeneID" id="36513789"/>
<dbReference type="Proteomes" id="UP000238350">
    <property type="component" value="Unassembled WGS sequence"/>
</dbReference>
<dbReference type="InterPro" id="IPR023395">
    <property type="entry name" value="MCP_dom_sf"/>
</dbReference>
<evidence type="ECO:0000256" key="5">
    <source>
        <dbReference type="ARBA" id="ARBA00022737"/>
    </source>
</evidence>
<feature type="transmembrane region" description="Helical" evidence="12">
    <location>
        <begin position="75"/>
        <end position="99"/>
    </location>
</feature>
<dbReference type="GO" id="GO:0005743">
    <property type="term" value="C:mitochondrial inner membrane"/>
    <property type="evidence" value="ECO:0007669"/>
    <property type="project" value="UniProtKB-SubCell"/>
</dbReference>
<evidence type="ECO:0000256" key="3">
    <source>
        <dbReference type="ARBA" id="ARBA00022448"/>
    </source>
</evidence>
<gene>
    <name evidence="13" type="ORF">B9G98_00040</name>
</gene>
<evidence type="ECO:0000313" key="14">
    <source>
        <dbReference type="Proteomes" id="UP000238350"/>
    </source>
</evidence>
<feature type="repeat" description="Solcar" evidence="10">
    <location>
        <begin position="203"/>
        <end position="302"/>
    </location>
</feature>
<dbReference type="PRINTS" id="PR00926">
    <property type="entry name" value="MITOCARRIER"/>
</dbReference>
<evidence type="ECO:0000256" key="12">
    <source>
        <dbReference type="SAM" id="Phobius"/>
    </source>
</evidence>
<name>A0A2T0FBT0_9ASCO</name>
<keyword evidence="3 11" id="KW-0813">Transport</keyword>
<comment type="similarity">
    <text evidence="2 11">Belongs to the mitochondrial carrier (TC 2.A.29) family.</text>
</comment>
<evidence type="ECO:0000256" key="11">
    <source>
        <dbReference type="RuleBase" id="RU000488"/>
    </source>
</evidence>
<reference evidence="13 14" key="1">
    <citation type="submission" date="2017-04" db="EMBL/GenBank/DDBJ databases">
        <title>Genome sequencing of [Candida] sorbophila.</title>
        <authorList>
            <person name="Ahn J.O."/>
        </authorList>
    </citation>
    <scope>NUCLEOTIDE SEQUENCE [LARGE SCALE GENOMIC DNA]</scope>
    <source>
        <strain evidence="13 14">DS02</strain>
    </source>
</reference>
<feature type="transmembrane region" description="Helical" evidence="12">
    <location>
        <begin position="15"/>
        <end position="35"/>
    </location>
</feature>
<dbReference type="SUPFAM" id="SSF103506">
    <property type="entry name" value="Mitochondrial carrier"/>
    <property type="match status" value="1"/>
</dbReference>
<dbReference type="PANTHER" id="PTHR45939:SF1">
    <property type="entry name" value="MITOCHONDRIAL THIAMINE PYROPHOSPHATE CARRIER 1-RELATED"/>
    <property type="match status" value="1"/>
</dbReference>
<evidence type="ECO:0000256" key="10">
    <source>
        <dbReference type="PROSITE-ProRule" id="PRU00282"/>
    </source>
</evidence>
<feature type="repeat" description="Solcar" evidence="10">
    <location>
        <begin position="12"/>
        <end position="103"/>
    </location>
</feature>
<evidence type="ECO:0000256" key="6">
    <source>
        <dbReference type="ARBA" id="ARBA00022792"/>
    </source>
</evidence>
<evidence type="ECO:0000256" key="2">
    <source>
        <dbReference type="ARBA" id="ARBA00006375"/>
    </source>
</evidence>
<accession>A0A2T0FBT0</accession>
<dbReference type="GO" id="GO:0015217">
    <property type="term" value="F:ADP transmembrane transporter activity"/>
    <property type="evidence" value="ECO:0007669"/>
    <property type="project" value="TreeGrafter"/>
</dbReference>
<evidence type="ECO:0000256" key="1">
    <source>
        <dbReference type="ARBA" id="ARBA00004448"/>
    </source>
</evidence>
<evidence type="ECO:0000256" key="4">
    <source>
        <dbReference type="ARBA" id="ARBA00022692"/>
    </source>
</evidence>
<dbReference type="InterPro" id="IPR018108">
    <property type="entry name" value="MCP_transmembrane"/>
</dbReference>
<sequence length="321" mass="34527">MANLSKEQLPILSPWGKAVAGAAAAMIANALVYPLDLAKTRLQVQTKSTDPNHETYTSSWDVIQKVYAKKGIKGVYAGLSGTLLGTASTNFAYFYWYSLVRDAYIRRSPGKSLTTATELLLGAVAGALAQLFTIPVSVITARQQTSDNDSGFFATAKDVIGQDGISGLWRGLKVSLVLVINPSITYGTSSRVRSLLFKDKISLSVGENFILGAVSKAAATIATQPMIVAKIMQQTSKKAKASQESDEKGESVPVFDSFVDAIVYLYKTEGLLGMFKGLGPQISKGIIVQGLLLAFKDKAELYMVLLMRLIQKRSAIQLAVV</sequence>
<dbReference type="RefSeq" id="XP_024662366.1">
    <property type="nucleotide sequence ID" value="XM_024806598.1"/>
</dbReference>
<keyword evidence="4 10" id="KW-0812">Transmembrane</keyword>
<dbReference type="STRING" id="45607.A0A2T0FBT0"/>
<evidence type="ECO:0000256" key="9">
    <source>
        <dbReference type="ARBA" id="ARBA00023136"/>
    </source>
</evidence>
<keyword evidence="14" id="KW-1185">Reference proteome</keyword>
<evidence type="ECO:0000313" key="13">
    <source>
        <dbReference type="EMBL" id="PRT52420.1"/>
    </source>
</evidence>
<dbReference type="EMBL" id="NDIQ01000001">
    <property type="protein sequence ID" value="PRT52420.1"/>
    <property type="molecule type" value="Genomic_DNA"/>
</dbReference>
<evidence type="ECO:0000256" key="8">
    <source>
        <dbReference type="ARBA" id="ARBA00023128"/>
    </source>
</evidence>
<dbReference type="PROSITE" id="PS50920">
    <property type="entry name" value="SOLCAR"/>
    <property type="match status" value="3"/>
</dbReference>
<dbReference type="InterPro" id="IPR002067">
    <property type="entry name" value="MCP"/>
</dbReference>
<dbReference type="AlphaFoldDB" id="A0A2T0FBT0"/>
<comment type="caution">
    <text evidence="13">The sequence shown here is derived from an EMBL/GenBank/DDBJ whole genome shotgun (WGS) entry which is preliminary data.</text>
</comment>
<protein>
    <submittedName>
        <fullName evidence="13">Peroxisomal adenine nucleotide transporter 1</fullName>
    </submittedName>
</protein>
<evidence type="ECO:0000256" key="7">
    <source>
        <dbReference type="ARBA" id="ARBA00022989"/>
    </source>
</evidence>
<keyword evidence="7 12" id="KW-1133">Transmembrane helix</keyword>
<organism evidence="13 14">
    <name type="scientific">Wickerhamiella sorbophila</name>
    <dbReference type="NCBI Taxonomy" id="45607"/>
    <lineage>
        <taxon>Eukaryota</taxon>
        <taxon>Fungi</taxon>
        <taxon>Dikarya</taxon>
        <taxon>Ascomycota</taxon>
        <taxon>Saccharomycotina</taxon>
        <taxon>Dipodascomycetes</taxon>
        <taxon>Dipodascales</taxon>
        <taxon>Trichomonascaceae</taxon>
        <taxon>Wickerhamiella</taxon>
    </lineage>
</organism>
<dbReference type="OrthoDB" id="446044at2759"/>
<dbReference type="Pfam" id="PF00153">
    <property type="entry name" value="Mito_carr"/>
    <property type="match status" value="3"/>
</dbReference>
<dbReference type="PANTHER" id="PTHR45939">
    <property type="entry name" value="PEROXISOMAL MEMBRANE PROTEIN PMP34-RELATED"/>
    <property type="match status" value="1"/>
</dbReference>